<dbReference type="Proteomes" id="UP000441586">
    <property type="component" value="Unassembled WGS sequence"/>
</dbReference>
<dbReference type="Gene3D" id="3.40.50.150">
    <property type="entry name" value="Vaccinia Virus protein VP39"/>
    <property type="match status" value="1"/>
</dbReference>
<evidence type="ECO:0000313" key="1">
    <source>
        <dbReference type="EMBL" id="KAE9624748.1"/>
    </source>
</evidence>
<proteinExistence type="predicted"/>
<dbReference type="SUPFAM" id="SSF53335">
    <property type="entry name" value="S-adenosyl-L-methionine-dependent methyltransferases"/>
    <property type="match status" value="1"/>
</dbReference>
<dbReference type="RefSeq" id="WP_158981827.1">
    <property type="nucleotide sequence ID" value="NZ_WSFO01000026.1"/>
</dbReference>
<dbReference type="InterPro" id="IPR029063">
    <property type="entry name" value="SAM-dependent_MTases_sf"/>
</dbReference>
<sequence>MFEPILKQLACPGQRNPCGGQLNLRSDHSVPGGNHLGCEDVISGLLCCEACGQSYPIIAGIAVILPDWSDYILARCRHISALPAAALPVEAVQLLTDPNARHRRIAQVDNWEATDVLNGYLLSHFLFHALDGPGDLDSIFSSKRIAAQVRQDWPQTPLFLLKSWLTGDLLSGGVLELGCSVGGTVPLLAELLSGPYLGLDMSIRSVAMARRLILGTADAARGLLPEQFALSAKDGLDNATRSRLRGLAVDFVVADALRPPVAKHDWDVVSAMNMVDFSPDPVSFVQMQADLLRLGGRCFTTAPLSPHSPAYKALSDWSSGSASSPADVLTGAYRQAGLALSQWQVDLPWIVPRGPRYVEYFSVDAFLLERLSSPEADIPKETGEWCNDNNTGQVSS</sequence>
<gene>
    <name evidence="1" type="ORF">GP644_23220</name>
</gene>
<keyword evidence="1" id="KW-0489">Methyltransferase</keyword>
<name>A0A6A4R9L4_9RHOB</name>
<evidence type="ECO:0000313" key="2">
    <source>
        <dbReference type="Proteomes" id="UP000441586"/>
    </source>
</evidence>
<organism evidence="1 2">
    <name type="scientific">Parasedimentitalea maritima</name>
    <dbReference type="NCBI Taxonomy" id="2578117"/>
    <lineage>
        <taxon>Bacteria</taxon>
        <taxon>Pseudomonadati</taxon>
        <taxon>Pseudomonadota</taxon>
        <taxon>Alphaproteobacteria</taxon>
        <taxon>Rhodobacterales</taxon>
        <taxon>Paracoccaceae</taxon>
        <taxon>Parasedimentitalea</taxon>
    </lineage>
</organism>
<dbReference type="Gene3D" id="2.20.25.10">
    <property type="match status" value="1"/>
</dbReference>
<reference evidence="1 2" key="1">
    <citation type="submission" date="2019-12" db="EMBL/GenBank/DDBJ databases">
        <authorList>
            <person name="Zhang Y.-J."/>
        </authorList>
    </citation>
    <scope>NUCLEOTIDE SEQUENCE [LARGE SCALE GENOMIC DNA]</scope>
    <source>
        <strain evidence="1 2">H18S-6</strain>
    </source>
</reference>
<dbReference type="SUPFAM" id="SSF158997">
    <property type="entry name" value="Trm112p-like"/>
    <property type="match status" value="1"/>
</dbReference>
<dbReference type="AlphaFoldDB" id="A0A6A4R9L4"/>
<comment type="caution">
    <text evidence="1">The sequence shown here is derived from an EMBL/GenBank/DDBJ whole genome shotgun (WGS) entry which is preliminary data.</text>
</comment>
<keyword evidence="1" id="KW-0808">Transferase</keyword>
<accession>A0A6A4R9L4</accession>
<dbReference type="GO" id="GO:0032259">
    <property type="term" value="P:methylation"/>
    <property type="evidence" value="ECO:0007669"/>
    <property type="project" value="UniProtKB-KW"/>
</dbReference>
<dbReference type="GO" id="GO:0008168">
    <property type="term" value="F:methyltransferase activity"/>
    <property type="evidence" value="ECO:0007669"/>
    <property type="project" value="UniProtKB-KW"/>
</dbReference>
<protein>
    <submittedName>
        <fullName evidence="1">Methyltransferase domain-containing protein</fullName>
    </submittedName>
</protein>
<dbReference type="EMBL" id="WSFO01000026">
    <property type="protein sequence ID" value="KAE9624748.1"/>
    <property type="molecule type" value="Genomic_DNA"/>
</dbReference>